<protein>
    <submittedName>
        <fullName evidence="1">Uncharacterized protein</fullName>
    </submittedName>
</protein>
<accession>A0AAD9R076</accession>
<dbReference type="AlphaFoldDB" id="A0AAD9R076"/>
<reference evidence="1" key="1">
    <citation type="journal article" date="2023" name="G3 (Bethesda)">
        <title>Whole genome assembly and annotation of the endangered Caribbean coral Acropora cervicornis.</title>
        <authorList>
            <person name="Selwyn J.D."/>
            <person name="Vollmer S.V."/>
        </authorList>
    </citation>
    <scope>NUCLEOTIDE SEQUENCE</scope>
    <source>
        <strain evidence="1">K2</strain>
    </source>
</reference>
<gene>
    <name evidence="1" type="ORF">P5673_005315</name>
</gene>
<organism evidence="1 2">
    <name type="scientific">Acropora cervicornis</name>
    <name type="common">Staghorn coral</name>
    <dbReference type="NCBI Taxonomy" id="6130"/>
    <lineage>
        <taxon>Eukaryota</taxon>
        <taxon>Metazoa</taxon>
        <taxon>Cnidaria</taxon>
        <taxon>Anthozoa</taxon>
        <taxon>Hexacorallia</taxon>
        <taxon>Scleractinia</taxon>
        <taxon>Astrocoeniina</taxon>
        <taxon>Acroporidae</taxon>
        <taxon>Acropora</taxon>
    </lineage>
</organism>
<reference evidence="1" key="2">
    <citation type="journal article" date="2023" name="Science">
        <title>Genomic signatures of disease resistance in endangered staghorn corals.</title>
        <authorList>
            <person name="Vollmer S.V."/>
            <person name="Selwyn J.D."/>
            <person name="Despard B.A."/>
            <person name="Roesel C.L."/>
        </authorList>
    </citation>
    <scope>NUCLEOTIDE SEQUENCE</scope>
    <source>
        <strain evidence="1">K2</strain>
    </source>
</reference>
<keyword evidence="2" id="KW-1185">Reference proteome</keyword>
<dbReference type="Proteomes" id="UP001249851">
    <property type="component" value="Unassembled WGS sequence"/>
</dbReference>
<evidence type="ECO:0000313" key="2">
    <source>
        <dbReference type="Proteomes" id="UP001249851"/>
    </source>
</evidence>
<evidence type="ECO:0000313" key="1">
    <source>
        <dbReference type="EMBL" id="KAK2570488.1"/>
    </source>
</evidence>
<name>A0AAD9R076_ACRCE</name>
<sequence length="70" mass="7889">MPQKSIPLHILINDGAATLEQGWGRLCEGNIKPASNRLRLTEVSLGQNDYMKYQVCFQQRLTEVSLGQND</sequence>
<proteinExistence type="predicted"/>
<comment type="caution">
    <text evidence="1">The sequence shown here is derived from an EMBL/GenBank/DDBJ whole genome shotgun (WGS) entry which is preliminary data.</text>
</comment>
<dbReference type="EMBL" id="JARQWQ010000008">
    <property type="protein sequence ID" value="KAK2570488.1"/>
    <property type="molecule type" value="Genomic_DNA"/>
</dbReference>